<reference evidence="2 3" key="1">
    <citation type="submission" date="2019-03" db="EMBL/GenBank/DDBJ databases">
        <title>Genomic Encyclopedia of Type Strains, Phase IV (KMG-IV): sequencing the most valuable type-strain genomes for metagenomic binning, comparative biology and taxonomic classification.</title>
        <authorList>
            <person name="Goeker M."/>
        </authorList>
    </citation>
    <scope>NUCLEOTIDE SEQUENCE [LARGE SCALE GENOMIC DNA]</scope>
    <source>
        <strain evidence="2 3">DSM 25488</strain>
    </source>
</reference>
<feature type="signal peptide" evidence="1">
    <location>
        <begin position="1"/>
        <end position="18"/>
    </location>
</feature>
<dbReference type="Proteomes" id="UP000295724">
    <property type="component" value="Unassembled WGS sequence"/>
</dbReference>
<evidence type="ECO:0000256" key="1">
    <source>
        <dbReference type="SAM" id="SignalP"/>
    </source>
</evidence>
<dbReference type="OrthoDB" id="6198728at2"/>
<dbReference type="EMBL" id="SNZB01000002">
    <property type="protein sequence ID" value="TDR22368.1"/>
    <property type="molecule type" value="Genomic_DNA"/>
</dbReference>
<sequence length="105" mass="11915">MKNLTLILCLLLSAQVWSADITQDNIQGAWAIISMAGMPDEEGDMWEFEGNQFYQNLGGRRISPDPFVVKDNVIDLGYYQIKVLEFTGKTMKADMAGFVYELKKK</sequence>
<evidence type="ECO:0000313" key="2">
    <source>
        <dbReference type="EMBL" id="TDR22368.1"/>
    </source>
</evidence>
<accession>A0A4R6Y0E0</accession>
<gene>
    <name evidence="2" type="ORF">C8D91_0856</name>
</gene>
<organism evidence="2 3">
    <name type="scientific">Marinicella litoralis</name>
    <dbReference type="NCBI Taxonomy" id="644220"/>
    <lineage>
        <taxon>Bacteria</taxon>
        <taxon>Pseudomonadati</taxon>
        <taxon>Pseudomonadota</taxon>
        <taxon>Gammaproteobacteria</taxon>
        <taxon>Lysobacterales</taxon>
        <taxon>Marinicellaceae</taxon>
        <taxon>Marinicella</taxon>
    </lineage>
</organism>
<keyword evidence="3" id="KW-1185">Reference proteome</keyword>
<comment type="caution">
    <text evidence="2">The sequence shown here is derived from an EMBL/GenBank/DDBJ whole genome shotgun (WGS) entry which is preliminary data.</text>
</comment>
<evidence type="ECO:0008006" key="4">
    <source>
        <dbReference type="Google" id="ProtNLM"/>
    </source>
</evidence>
<proteinExistence type="predicted"/>
<protein>
    <recommendedName>
        <fullName evidence="4">Lipocalin-like protein</fullName>
    </recommendedName>
</protein>
<evidence type="ECO:0000313" key="3">
    <source>
        <dbReference type="Proteomes" id="UP000295724"/>
    </source>
</evidence>
<keyword evidence="1" id="KW-0732">Signal</keyword>
<dbReference type="RefSeq" id="WP_099019019.1">
    <property type="nucleotide sequence ID" value="NZ_NIHB01000002.1"/>
</dbReference>
<name>A0A4R6Y0E0_9GAMM</name>
<feature type="chain" id="PRO_5020960987" description="Lipocalin-like protein" evidence="1">
    <location>
        <begin position="19"/>
        <end position="105"/>
    </location>
</feature>
<dbReference type="AlphaFoldDB" id="A0A4R6Y0E0"/>